<dbReference type="InterPro" id="IPR036682">
    <property type="entry name" value="OS_D_A10/PebIII_sf"/>
</dbReference>
<dbReference type="Pfam" id="PF03392">
    <property type="entry name" value="OS-D"/>
    <property type="match status" value="1"/>
</dbReference>
<dbReference type="PANTHER" id="PTHR11257">
    <property type="entry name" value="CHEMOSENSORY PROTEIN-RELATED"/>
    <property type="match status" value="1"/>
</dbReference>
<keyword evidence="1" id="KW-0732">Signal</keyword>
<gene>
    <name evidence="2" type="primary">CSP19</name>
</gene>
<evidence type="ECO:0000313" key="2">
    <source>
        <dbReference type="EMBL" id="QKK82663.1"/>
    </source>
</evidence>
<sequence>MKSVTILCLLVALSSALPQNKYTDRYDNIDLDEILGNRRLLVPYVKCMLDQGPCTPEGKELRTHIADALETDCSKCTEKQKDGTKRVIKHLADHEAEYWKQLRAKYDPENRYSKKYEEEIKN</sequence>
<dbReference type="SUPFAM" id="SSF100910">
    <property type="entry name" value="Chemosensory protein Csp2"/>
    <property type="match status" value="1"/>
</dbReference>
<dbReference type="InterPro" id="IPR005055">
    <property type="entry name" value="A10/PebIII"/>
</dbReference>
<proteinExistence type="evidence at transcript level"/>
<dbReference type="PANTHER" id="PTHR11257:SF12">
    <property type="entry name" value="EJACULATORY BULB-SPECIFIC PROTEIN 3-RELATED"/>
    <property type="match status" value="1"/>
</dbReference>
<dbReference type="Gene3D" id="1.10.2080.10">
    <property type="entry name" value="Insect odorant-binding protein A10/Ejaculatory bulb-specific protein 3"/>
    <property type="match status" value="1"/>
</dbReference>
<name>A0A6M9BJK0_9NEOP</name>
<reference evidence="2" key="1">
    <citation type="submission" date="2019-05" db="EMBL/GenBank/DDBJ databases">
        <authorList>
            <person name="Yang H."/>
        </authorList>
    </citation>
    <scope>NUCLEOTIDE SEQUENCE</scope>
</reference>
<feature type="chain" id="PRO_5026861142" evidence="1">
    <location>
        <begin position="17"/>
        <end position="122"/>
    </location>
</feature>
<organism evidence="2">
    <name type="scientific">Histia rhodope</name>
    <dbReference type="NCBI Taxonomy" id="1453155"/>
    <lineage>
        <taxon>Eukaryota</taxon>
        <taxon>Metazoa</taxon>
        <taxon>Ecdysozoa</taxon>
        <taxon>Arthropoda</taxon>
        <taxon>Hexapoda</taxon>
        <taxon>Insecta</taxon>
        <taxon>Pterygota</taxon>
        <taxon>Neoptera</taxon>
        <taxon>Endopterygota</taxon>
        <taxon>Lepidoptera</taxon>
        <taxon>Glossata</taxon>
        <taxon>Ditrysia</taxon>
        <taxon>Zygaenoidea</taxon>
        <taxon>Zygaenidae</taxon>
        <taxon>Chalcosiinae</taxon>
        <taxon>Histia</taxon>
    </lineage>
</organism>
<dbReference type="EMBL" id="MK887159">
    <property type="protein sequence ID" value="QKK82663.1"/>
    <property type="molecule type" value="mRNA"/>
</dbReference>
<feature type="signal peptide" evidence="1">
    <location>
        <begin position="1"/>
        <end position="16"/>
    </location>
</feature>
<accession>A0A6M9BJK0</accession>
<evidence type="ECO:0000256" key="1">
    <source>
        <dbReference type="SAM" id="SignalP"/>
    </source>
</evidence>
<dbReference type="AlphaFoldDB" id="A0A6M9BJK0"/>
<protein>
    <submittedName>
        <fullName evidence="2">Chemosensory protein</fullName>
    </submittedName>
</protein>